<dbReference type="Pfam" id="PF02311">
    <property type="entry name" value="AraC_binding"/>
    <property type="match status" value="1"/>
</dbReference>
<dbReference type="PANTHER" id="PTHR11019:SF199">
    <property type="entry name" value="HTH-TYPE TRANSCRIPTIONAL REGULATOR NIMR"/>
    <property type="match status" value="1"/>
</dbReference>
<dbReference type="FunFam" id="1.10.10.60:FF:000132">
    <property type="entry name" value="AraC family transcriptional regulator"/>
    <property type="match status" value="1"/>
</dbReference>
<dbReference type="InterPro" id="IPR020449">
    <property type="entry name" value="Tscrpt_reg_AraC-type_HTH"/>
</dbReference>
<dbReference type="InterPro" id="IPR009057">
    <property type="entry name" value="Homeodomain-like_sf"/>
</dbReference>
<evidence type="ECO:0000256" key="3">
    <source>
        <dbReference type="ARBA" id="ARBA00023125"/>
    </source>
</evidence>
<keyword evidence="5" id="KW-0804">Transcription</keyword>
<dbReference type="OrthoDB" id="9804543at2"/>
<dbReference type="GO" id="GO:0003700">
    <property type="term" value="F:DNA-binding transcription factor activity"/>
    <property type="evidence" value="ECO:0007669"/>
    <property type="project" value="InterPro"/>
</dbReference>
<protein>
    <submittedName>
        <fullName evidence="8">AraC family transcriptional regulator</fullName>
    </submittedName>
</protein>
<dbReference type="Gene3D" id="2.60.120.10">
    <property type="entry name" value="Jelly Rolls"/>
    <property type="match status" value="1"/>
</dbReference>
<dbReference type="RefSeq" id="WP_151123881.1">
    <property type="nucleotide sequence ID" value="NZ_CP088081.1"/>
</dbReference>
<keyword evidence="3" id="KW-0238">DNA-binding</keyword>
<name>A0A643FCH7_IDEDE</name>
<comment type="caution">
    <text evidence="8">The sequence shown here is derived from an EMBL/GenBank/DDBJ whole genome shotgun (WGS) entry which is preliminary data.</text>
</comment>
<dbReference type="AlphaFoldDB" id="A0A643FCH7"/>
<organism evidence="8 9">
    <name type="scientific">Ideonella dechloratans</name>
    <dbReference type="NCBI Taxonomy" id="36863"/>
    <lineage>
        <taxon>Bacteria</taxon>
        <taxon>Pseudomonadati</taxon>
        <taxon>Pseudomonadota</taxon>
        <taxon>Betaproteobacteria</taxon>
        <taxon>Burkholderiales</taxon>
        <taxon>Sphaerotilaceae</taxon>
        <taxon>Ideonella</taxon>
    </lineage>
</organism>
<keyword evidence="9" id="KW-1185">Reference proteome</keyword>
<proteinExistence type="predicted"/>
<sequence>MKRQTPAPAPWQPLQRPEDQDEPRPLALRVQSLPARGFFAEHTHPWHQFVYASTGVLTVTAAGQCFVIAPQQAVWVPAGLPHRTGSLLGAEFRSLYVAPEALPGPQGQCALLAVTPFLRALILEAGSLSPEERGSADAQHLFALILSRLARLQPLPAALPWPDSPGLAPLCEALYADPADPRDLDSWAAQLHQSGRTLSRRFQRETGMTLRAWRQRLRLFKAVELLAGGQDVTQVALALGYASPSAFTAMFHQAMGQRPSAYRQTVGAASGG</sequence>
<feature type="domain" description="HTH araC/xylS-type" evidence="7">
    <location>
        <begin position="168"/>
        <end position="265"/>
    </location>
</feature>
<reference evidence="8 9" key="1">
    <citation type="submission" date="2019-09" db="EMBL/GenBank/DDBJ databases">
        <title>Draft genome sequences of 48 bacterial type strains from the CCUG.</title>
        <authorList>
            <person name="Tunovic T."/>
            <person name="Pineiro-Iglesias B."/>
            <person name="Unosson C."/>
            <person name="Inganas E."/>
            <person name="Ohlen M."/>
            <person name="Cardew S."/>
            <person name="Jensie-Markopoulos S."/>
            <person name="Salva-Serra F."/>
            <person name="Jaen-Luchoro D."/>
            <person name="Karlsson R."/>
            <person name="Svensson-Stadler L."/>
            <person name="Chun J."/>
            <person name="Moore E."/>
        </authorList>
    </citation>
    <scope>NUCLEOTIDE SEQUENCE [LARGE SCALE GENOMIC DNA]</scope>
    <source>
        <strain evidence="8 9">CCUG 30977</strain>
    </source>
</reference>
<dbReference type="PROSITE" id="PS01124">
    <property type="entry name" value="HTH_ARAC_FAMILY_2"/>
    <property type="match status" value="1"/>
</dbReference>
<dbReference type="EMBL" id="VZPB01000018">
    <property type="protein sequence ID" value="KAB0583067.1"/>
    <property type="molecule type" value="Genomic_DNA"/>
</dbReference>
<dbReference type="InterPro" id="IPR014710">
    <property type="entry name" value="RmlC-like_jellyroll"/>
</dbReference>
<dbReference type="InterPro" id="IPR011051">
    <property type="entry name" value="RmlC_Cupin_sf"/>
</dbReference>
<dbReference type="InterPro" id="IPR003313">
    <property type="entry name" value="AraC-bd"/>
</dbReference>
<dbReference type="SMART" id="SM00342">
    <property type="entry name" value="HTH_ARAC"/>
    <property type="match status" value="1"/>
</dbReference>
<dbReference type="SUPFAM" id="SSF51182">
    <property type="entry name" value="RmlC-like cupins"/>
    <property type="match status" value="1"/>
</dbReference>
<dbReference type="SUPFAM" id="SSF46689">
    <property type="entry name" value="Homeodomain-like"/>
    <property type="match status" value="1"/>
</dbReference>
<keyword evidence="2" id="KW-0805">Transcription regulation</keyword>
<keyword evidence="4" id="KW-0010">Activator</keyword>
<gene>
    <name evidence="8" type="ORF">F7Q92_09335</name>
</gene>
<accession>A0A643FCH7</accession>
<dbReference type="PANTHER" id="PTHR11019">
    <property type="entry name" value="HTH-TYPE TRANSCRIPTIONAL REGULATOR NIMR"/>
    <property type="match status" value="1"/>
</dbReference>
<evidence type="ECO:0000313" key="8">
    <source>
        <dbReference type="EMBL" id="KAB0583067.1"/>
    </source>
</evidence>
<dbReference type="CDD" id="cd06124">
    <property type="entry name" value="cupin_NimR-like_N"/>
    <property type="match status" value="1"/>
</dbReference>
<dbReference type="InterPro" id="IPR018060">
    <property type="entry name" value="HTH_AraC"/>
</dbReference>
<dbReference type="Gene3D" id="1.10.10.60">
    <property type="entry name" value="Homeodomain-like"/>
    <property type="match status" value="2"/>
</dbReference>
<evidence type="ECO:0000256" key="5">
    <source>
        <dbReference type="ARBA" id="ARBA00023163"/>
    </source>
</evidence>
<keyword evidence="1" id="KW-0678">Repressor</keyword>
<evidence type="ECO:0000256" key="1">
    <source>
        <dbReference type="ARBA" id="ARBA00022491"/>
    </source>
</evidence>
<evidence type="ECO:0000259" key="7">
    <source>
        <dbReference type="PROSITE" id="PS01124"/>
    </source>
</evidence>
<dbReference type="Proteomes" id="UP000430120">
    <property type="component" value="Unassembled WGS sequence"/>
</dbReference>
<evidence type="ECO:0000256" key="4">
    <source>
        <dbReference type="ARBA" id="ARBA00023159"/>
    </source>
</evidence>
<feature type="region of interest" description="Disordered" evidence="6">
    <location>
        <begin position="1"/>
        <end position="24"/>
    </location>
</feature>
<dbReference type="PRINTS" id="PR00032">
    <property type="entry name" value="HTHARAC"/>
</dbReference>
<evidence type="ECO:0000313" key="9">
    <source>
        <dbReference type="Proteomes" id="UP000430120"/>
    </source>
</evidence>
<evidence type="ECO:0000256" key="2">
    <source>
        <dbReference type="ARBA" id="ARBA00023015"/>
    </source>
</evidence>
<dbReference type="GO" id="GO:0043565">
    <property type="term" value="F:sequence-specific DNA binding"/>
    <property type="evidence" value="ECO:0007669"/>
    <property type="project" value="InterPro"/>
</dbReference>
<dbReference type="Pfam" id="PF12833">
    <property type="entry name" value="HTH_18"/>
    <property type="match status" value="1"/>
</dbReference>
<evidence type="ECO:0000256" key="6">
    <source>
        <dbReference type="SAM" id="MobiDB-lite"/>
    </source>
</evidence>